<dbReference type="SFLD" id="SFLDS00019">
    <property type="entry name" value="Glutathione_Transferase_(cytos"/>
    <property type="match status" value="1"/>
</dbReference>
<evidence type="ECO:0000313" key="6">
    <source>
        <dbReference type="Proteomes" id="UP000546257"/>
    </source>
</evidence>
<dbReference type="SFLD" id="SFLDG01148">
    <property type="entry name" value="Xi_(cytGST)"/>
    <property type="match status" value="1"/>
</dbReference>
<accession>A0A7J9SIZ1</accession>
<feature type="active site" description="Proton donor/acceptor" evidence="1">
    <location>
        <position position="198"/>
    </location>
</feature>
<dbReference type="GO" id="GO:0004364">
    <property type="term" value="F:glutathione transferase activity"/>
    <property type="evidence" value="ECO:0007669"/>
    <property type="project" value="InterPro"/>
</dbReference>
<keyword evidence="5" id="KW-0808">Transferase</keyword>
<evidence type="ECO:0000256" key="2">
    <source>
        <dbReference type="PIRSR" id="PIRSR015753-2"/>
    </source>
</evidence>
<dbReference type="InterPro" id="IPR004045">
    <property type="entry name" value="Glutathione_S-Trfase_N"/>
</dbReference>
<dbReference type="InterPro" id="IPR036282">
    <property type="entry name" value="Glutathione-S-Trfase_C_sf"/>
</dbReference>
<feature type="binding site" evidence="2">
    <location>
        <begin position="133"/>
        <end position="136"/>
    </location>
    <ligand>
        <name>glutathione</name>
        <dbReference type="ChEBI" id="CHEBI:57925"/>
    </ligand>
</feature>
<dbReference type="PIRSF" id="PIRSF015753">
    <property type="entry name" value="GST"/>
    <property type="match status" value="1"/>
</dbReference>
<dbReference type="InterPro" id="IPR016639">
    <property type="entry name" value="GST_Omega/GSH"/>
</dbReference>
<dbReference type="SUPFAM" id="SSF52833">
    <property type="entry name" value="Thioredoxin-like"/>
    <property type="match status" value="1"/>
</dbReference>
<dbReference type="Gene3D" id="1.20.1050.10">
    <property type="match status" value="1"/>
</dbReference>
<dbReference type="SFLD" id="SFLDG01206">
    <property type="entry name" value="Xi.1"/>
    <property type="match status" value="1"/>
</dbReference>
<keyword evidence="6" id="KW-1185">Reference proteome</keyword>
<dbReference type="InterPro" id="IPR010987">
    <property type="entry name" value="Glutathione-S-Trfase_C-like"/>
</dbReference>
<name>A0A7J9SIZ1_9EURY</name>
<dbReference type="PANTHER" id="PTHR32419:SF6">
    <property type="entry name" value="GLUTATHIONE S-TRANSFERASE OMEGA-LIKE 1-RELATED"/>
    <property type="match status" value="1"/>
</dbReference>
<evidence type="ECO:0000256" key="1">
    <source>
        <dbReference type="PIRSR" id="PIRSR015753-1"/>
    </source>
</evidence>
<dbReference type="Gene3D" id="3.40.30.10">
    <property type="entry name" value="Glutaredoxin"/>
    <property type="match status" value="1"/>
</dbReference>
<organism evidence="5 6">
    <name type="scientific">Halobellus ruber</name>
    <dbReference type="NCBI Taxonomy" id="2761102"/>
    <lineage>
        <taxon>Archaea</taxon>
        <taxon>Methanobacteriati</taxon>
        <taxon>Methanobacteriota</taxon>
        <taxon>Stenosarchaea group</taxon>
        <taxon>Halobacteria</taxon>
        <taxon>Halobacteriales</taxon>
        <taxon>Haloferacaceae</taxon>
        <taxon>Halobellus</taxon>
    </lineage>
</organism>
<protein>
    <submittedName>
        <fullName evidence="5">Glutathione S-transferase family protein</fullName>
    </submittedName>
</protein>
<dbReference type="EMBL" id="JACKXD010000004">
    <property type="protein sequence ID" value="MBB6646920.1"/>
    <property type="molecule type" value="Genomic_DNA"/>
</dbReference>
<dbReference type="SUPFAM" id="SSF47616">
    <property type="entry name" value="GST C-terminal domain-like"/>
    <property type="match status" value="1"/>
</dbReference>
<dbReference type="PANTHER" id="PTHR32419">
    <property type="entry name" value="GLUTATHIONYL-HYDROQUINONE REDUCTASE"/>
    <property type="match status" value="1"/>
</dbReference>
<dbReference type="Proteomes" id="UP000546257">
    <property type="component" value="Unassembled WGS sequence"/>
</dbReference>
<feature type="site" description="Lowers pKa of active site Cys" evidence="3">
    <location>
        <position position="256"/>
    </location>
</feature>
<feature type="binding site" evidence="2">
    <location>
        <begin position="151"/>
        <end position="152"/>
    </location>
    <ligand>
        <name>glutathione</name>
        <dbReference type="ChEBI" id="CHEBI:57925"/>
    </ligand>
</feature>
<dbReference type="RefSeq" id="WP_185193302.1">
    <property type="nucleotide sequence ID" value="NZ_JACKXD010000004.1"/>
</dbReference>
<feature type="active site" description="Nucleophile" evidence="1">
    <location>
        <position position="66"/>
    </location>
</feature>
<comment type="caution">
    <text evidence="5">The sequence shown here is derived from an EMBL/GenBank/DDBJ whole genome shotgun (WGS) entry which is preliminary data.</text>
</comment>
<proteinExistence type="predicted"/>
<dbReference type="CDD" id="cd03190">
    <property type="entry name" value="GST_C_Omega_like"/>
    <property type="match status" value="1"/>
</dbReference>
<dbReference type="InterPro" id="IPR036249">
    <property type="entry name" value="Thioredoxin-like_sf"/>
</dbReference>
<evidence type="ECO:0000256" key="3">
    <source>
        <dbReference type="PIRSR" id="PIRSR015753-3"/>
    </source>
</evidence>
<dbReference type="Pfam" id="PF13409">
    <property type="entry name" value="GST_N_2"/>
    <property type="match status" value="1"/>
</dbReference>
<gene>
    <name evidence="5" type="ORF">H5V44_11605</name>
</gene>
<dbReference type="PROSITE" id="PS50405">
    <property type="entry name" value="GST_CTER"/>
    <property type="match status" value="1"/>
</dbReference>
<sequence>MGRNMLVDGEWKTDLEPYTDEDGAFDRVETSFRDWIRGTYRSADDIVTDGPEPEAGRYHLYVARNCPWAHGAALTRQLAGLTDAITMDIVDPVREDEGWEFTPEKEGCTPDTVNGADYLREVYVAADPEYTGRVTVPVLWDTQEDTIVNNESIEIMRMFATAFDGVGDEGLDLYPEGYREEIDRIIDAIYDSINNGVYRAGFAESQEAYDEAVTDVFDALDYWDEVLADQRYLAGDRLTLADVRMFPTLVRFDHCYHTAFNCDRQYLHQYEHLWPYLRDLYQTPGVAETVRMEHIKDQGYYQGEITPIGPDIDFDAPHDRDRLSSEEPAVQT</sequence>
<dbReference type="InterPro" id="IPR047047">
    <property type="entry name" value="GST_Omega-like_C"/>
</dbReference>
<dbReference type="AlphaFoldDB" id="A0A7J9SIZ1"/>
<feature type="binding site" evidence="2">
    <location>
        <position position="99"/>
    </location>
    <ligand>
        <name>glutathione</name>
        <dbReference type="ChEBI" id="CHEBI:57925"/>
    </ligand>
</feature>
<reference evidence="5 6" key="1">
    <citation type="submission" date="2020-08" db="EMBL/GenBank/DDBJ databases">
        <authorList>
            <person name="Seo M.-J."/>
        </authorList>
    </citation>
    <scope>NUCLEOTIDE SEQUENCE [LARGE SCALE GENOMIC DNA]</scope>
    <source>
        <strain evidence="5 6">MBLA0160</strain>
    </source>
</reference>
<evidence type="ECO:0000313" key="5">
    <source>
        <dbReference type="EMBL" id="MBB6646920.1"/>
    </source>
</evidence>
<dbReference type="InterPro" id="IPR040079">
    <property type="entry name" value="Glutathione_S-Trfase"/>
</dbReference>
<dbReference type="Pfam" id="PF13410">
    <property type="entry name" value="GST_C_2"/>
    <property type="match status" value="1"/>
</dbReference>
<feature type="domain" description="GST C-terminal" evidence="4">
    <location>
        <begin position="175"/>
        <end position="308"/>
    </location>
</feature>
<dbReference type="GO" id="GO:0005737">
    <property type="term" value="C:cytoplasm"/>
    <property type="evidence" value="ECO:0007669"/>
    <property type="project" value="TreeGrafter"/>
</dbReference>
<feature type="site" description="Lowers pKa of active site Cys" evidence="3">
    <location>
        <position position="300"/>
    </location>
</feature>
<evidence type="ECO:0000259" key="4">
    <source>
        <dbReference type="PROSITE" id="PS50405"/>
    </source>
</evidence>